<dbReference type="OMA" id="MNLPRFK"/>
<comment type="similarity">
    <text evidence="4">Belongs to the TRAFAC class translation factor GTPase superfamily. Bms1-like GTPase family. TSR1 subfamily.</text>
</comment>
<feature type="compositionally biased region" description="Basic residues" evidence="5">
    <location>
        <begin position="1"/>
        <end position="20"/>
    </location>
</feature>
<dbReference type="GO" id="GO:0005525">
    <property type="term" value="F:GTP binding"/>
    <property type="evidence" value="ECO:0007669"/>
    <property type="project" value="TreeGrafter"/>
</dbReference>
<dbReference type="VEuPathDB" id="FungiDB:SDRG_10289"/>
<dbReference type="STRING" id="1156394.T0RIE2"/>
<name>T0RIE2_SAPDV</name>
<dbReference type="EMBL" id="JH767165">
    <property type="protein sequence ID" value="EQC32093.1"/>
    <property type="molecule type" value="Genomic_DNA"/>
</dbReference>
<accession>T0RIE2</accession>
<dbReference type="PANTHER" id="PTHR12858:SF1">
    <property type="entry name" value="PRE-RRNA-PROCESSING PROTEIN TSR1 HOMOLOG"/>
    <property type="match status" value="1"/>
</dbReference>
<feature type="region of interest" description="Disordered" evidence="5">
    <location>
        <begin position="1"/>
        <end position="24"/>
    </location>
</feature>
<dbReference type="FunCoup" id="T0RIE2">
    <property type="interactions" value="154"/>
</dbReference>
<feature type="domain" description="Bms1-type G" evidence="6">
    <location>
        <begin position="82"/>
        <end position="245"/>
    </location>
</feature>
<dbReference type="SMART" id="SM00785">
    <property type="entry name" value="AARP2CN"/>
    <property type="match status" value="1"/>
</dbReference>
<evidence type="ECO:0000313" key="7">
    <source>
        <dbReference type="EMBL" id="EQC32093.1"/>
    </source>
</evidence>
<dbReference type="InterPro" id="IPR039761">
    <property type="entry name" value="Bms1/Tsr1"/>
</dbReference>
<dbReference type="InterPro" id="IPR007034">
    <property type="entry name" value="BMS1_TSR1_C"/>
</dbReference>
<dbReference type="AlphaFoldDB" id="T0RIE2"/>
<organism evidence="7 8">
    <name type="scientific">Saprolegnia diclina (strain VS20)</name>
    <dbReference type="NCBI Taxonomy" id="1156394"/>
    <lineage>
        <taxon>Eukaryota</taxon>
        <taxon>Sar</taxon>
        <taxon>Stramenopiles</taxon>
        <taxon>Oomycota</taxon>
        <taxon>Saprolegniomycetes</taxon>
        <taxon>Saprolegniales</taxon>
        <taxon>Saprolegniaceae</taxon>
        <taxon>Saprolegnia</taxon>
    </lineage>
</organism>
<evidence type="ECO:0000259" key="6">
    <source>
        <dbReference type="PROSITE" id="PS51714"/>
    </source>
</evidence>
<dbReference type="GeneID" id="19951016"/>
<dbReference type="PANTHER" id="PTHR12858">
    <property type="entry name" value="RIBOSOME BIOGENESIS PROTEIN"/>
    <property type="match status" value="1"/>
</dbReference>
<comment type="subcellular location">
    <subcellularLocation>
        <location evidence="1">Nucleus</location>
        <location evidence="1">Nucleolus</location>
    </subcellularLocation>
</comment>
<dbReference type="Pfam" id="PF04950">
    <property type="entry name" value="RIBIOP_C"/>
    <property type="match status" value="1"/>
</dbReference>
<reference evidence="7 8" key="1">
    <citation type="submission" date="2012-04" db="EMBL/GenBank/DDBJ databases">
        <title>The Genome Sequence of Saprolegnia declina VS20.</title>
        <authorList>
            <consortium name="The Broad Institute Genome Sequencing Platform"/>
            <person name="Russ C."/>
            <person name="Nusbaum C."/>
            <person name="Tyler B."/>
            <person name="van West P."/>
            <person name="Dieguez-Uribeondo J."/>
            <person name="de Bruijn I."/>
            <person name="Tripathy S."/>
            <person name="Jiang R."/>
            <person name="Young S.K."/>
            <person name="Zeng Q."/>
            <person name="Gargeya S."/>
            <person name="Fitzgerald M."/>
            <person name="Haas B."/>
            <person name="Abouelleil A."/>
            <person name="Alvarado L."/>
            <person name="Arachchi H.M."/>
            <person name="Berlin A."/>
            <person name="Chapman S.B."/>
            <person name="Goldberg J."/>
            <person name="Griggs A."/>
            <person name="Gujja S."/>
            <person name="Hansen M."/>
            <person name="Howarth C."/>
            <person name="Imamovic A."/>
            <person name="Larimer J."/>
            <person name="McCowen C."/>
            <person name="Montmayeur A."/>
            <person name="Murphy C."/>
            <person name="Neiman D."/>
            <person name="Pearson M."/>
            <person name="Priest M."/>
            <person name="Roberts A."/>
            <person name="Saif S."/>
            <person name="Shea T."/>
            <person name="Sisk P."/>
            <person name="Sykes S."/>
            <person name="Wortman J."/>
            <person name="Nusbaum C."/>
            <person name="Birren B."/>
        </authorList>
    </citation>
    <scope>NUCLEOTIDE SEQUENCE [LARGE SCALE GENOMIC DNA]</scope>
    <source>
        <strain evidence="7 8">VS20</strain>
    </source>
</reference>
<feature type="compositionally biased region" description="Acidic residues" evidence="5">
    <location>
        <begin position="375"/>
        <end position="393"/>
    </location>
</feature>
<dbReference type="PROSITE" id="PS51714">
    <property type="entry name" value="G_BMS1"/>
    <property type="match status" value="1"/>
</dbReference>
<dbReference type="GO" id="GO:0034511">
    <property type="term" value="F:U3 snoRNA binding"/>
    <property type="evidence" value="ECO:0007669"/>
    <property type="project" value="TreeGrafter"/>
</dbReference>
<evidence type="ECO:0000313" key="8">
    <source>
        <dbReference type="Proteomes" id="UP000030762"/>
    </source>
</evidence>
<evidence type="ECO:0000256" key="3">
    <source>
        <dbReference type="ARBA" id="ARBA00023242"/>
    </source>
</evidence>
<dbReference type="Proteomes" id="UP000030762">
    <property type="component" value="Unassembled WGS sequence"/>
</dbReference>
<feature type="region of interest" description="Disordered" evidence="5">
    <location>
        <begin position="375"/>
        <end position="421"/>
    </location>
</feature>
<dbReference type="GO" id="GO:0030688">
    <property type="term" value="C:preribosome, small subunit precursor"/>
    <property type="evidence" value="ECO:0007669"/>
    <property type="project" value="TreeGrafter"/>
</dbReference>
<dbReference type="InterPro" id="IPR012948">
    <property type="entry name" value="AARP2CN"/>
</dbReference>
<evidence type="ECO:0000256" key="5">
    <source>
        <dbReference type="SAM" id="MobiDB-lite"/>
    </source>
</evidence>
<dbReference type="Pfam" id="PF08142">
    <property type="entry name" value="AARP2CN"/>
    <property type="match status" value="1"/>
</dbReference>
<gene>
    <name evidence="7" type="ORF">SDRG_10289</name>
</gene>
<evidence type="ECO:0000256" key="2">
    <source>
        <dbReference type="ARBA" id="ARBA00022517"/>
    </source>
</evidence>
<keyword evidence="3" id="KW-0539">Nucleus</keyword>
<dbReference type="GO" id="GO:0005730">
    <property type="term" value="C:nucleolus"/>
    <property type="evidence" value="ECO:0007669"/>
    <property type="project" value="UniProtKB-SubCell"/>
</dbReference>
<dbReference type="InterPro" id="IPR030387">
    <property type="entry name" value="G_Bms1/Tsr1_dom"/>
</dbReference>
<dbReference type="GO" id="GO:0003924">
    <property type="term" value="F:GTPase activity"/>
    <property type="evidence" value="ECO:0007669"/>
    <property type="project" value="TreeGrafter"/>
</dbReference>
<dbReference type="GO" id="GO:0000479">
    <property type="term" value="P:endonucleolytic cleavage of tricistronic rRNA transcript (SSU-rRNA, 5.8S rRNA, LSU-rRNA)"/>
    <property type="evidence" value="ECO:0007669"/>
    <property type="project" value="TreeGrafter"/>
</dbReference>
<dbReference type="eggNOG" id="KOG1980">
    <property type="taxonomic scope" value="Eukaryota"/>
</dbReference>
<evidence type="ECO:0000256" key="4">
    <source>
        <dbReference type="ARBA" id="ARBA00038288"/>
    </source>
</evidence>
<dbReference type="GO" id="GO:0000462">
    <property type="term" value="P:maturation of SSU-rRNA from tricistronic rRNA transcript (SSU-rRNA, 5.8S rRNA, LSU-rRNA)"/>
    <property type="evidence" value="ECO:0007669"/>
    <property type="project" value="TreeGrafter"/>
</dbReference>
<evidence type="ECO:0000256" key="1">
    <source>
        <dbReference type="ARBA" id="ARBA00004604"/>
    </source>
</evidence>
<dbReference type="InParanoid" id="T0RIE2"/>
<proteinExistence type="inferred from homology"/>
<dbReference type="OrthoDB" id="119302at2759"/>
<dbReference type="Pfam" id="PF22298">
    <property type="entry name" value="Tsr1_G-like"/>
    <property type="match status" value="1"/>
</dbReference>
<keyword evidence="8" id="KW-1185">Reference proteome</keyword>
<sequence length="758" mass="84327">MSHHHRSGPLKQKNKKHKVGKHDTKTLLAKKSGGKVERVIGKAGKLLLTGSKAQRLQKAKQWKQMKADDVSMRHRLGALNGPPKVVALVPLGPSANLDAVRASIIETASNVTYSEDARMLGRFTHATFANQKQHLSIIECGHDVLGILDMAKVADIMVFVLPMYNGPDAAVGADGDVLLSAIRAQGLVAAVGIVQGSEVHAPKVEADCRKFGQRFFNTEFGDAIKVAVGNNNVQVMRAVLTVQPKVLHWREIRSYMHATNVVFNQESEMAGSLHVTGYLRGKPLSANQLIHLTDIGTYQLSHVVKGDDPNTLLARADPSKQEDLQYEAEVDTFAAEQTWPTEEELKEAASTRKEVDVAGMSSYQAAWQVDDAEDADGDLNMDEEDDDASDNELPDQSFCKVGGDAPKDKALNDDDDDDMSMVDEDEDMEFRTNEKAKLQAEHEAFPDEMDIPAETLGKDRFARYRGMKSFRTSPWDAKESLPMDYARLFQFESFHYTQKRVLDQGKEAEALWKDAIKTSEDDAAPVLVGEYIATGALVTLVLKNVPVAKMAARMQVNRPCVLSSLLRHENRMSVLNFTLQRASGDISVKSKDPMMFHCGFRRFEGRPIFSDENNKSDKHKFQRFMPSAGWTVATVYGPATFQPASVLAFHSNALVGSGTLLNVDPDRIILKRVVIAGTPVRVKKRKAVVRYMFHSPEDVRWFKPVELTTKHGMTGHISESLGTHGDFKAVFNKPIKQHDTVCLNLYKRVYPKRVVQDM</sequence>
<keyword evidence="2" id="KW-0690">Ribosome biogenesis</keyword>
<dbReference type="RefSeq" id="XP_008614495.1">
    <property type="nucleotide sequence ID" value="XM_008616273.1"/>
</dbReference>
<protein>
    <recommendedName>
        <fullName evidence="6">Bms1-type G domain-containing protein</fullName>
    </recommendedName>
</protein>
<dbReference type="SMART" id="SM01362">
    <property type="entry name" value="DUF663"/>
    <property type="match status" value="1"/>
</dbReference>